<evidence type="ECO:0000313" key="3">
    <source>
        <dbReference type="Proteomes" id="UP001273589"/>
    </source>
</evidence>
<dbReference type="InterPro" id="IPR011990">
    <property type="entry name" value="TPR-like_helical_dom_sf"/>
</dbReference>
<gene>
    <name evidence="2" type="ORF">PV367_12825</name>
</gene>
<reference evidence="2" key="1">
    <citation type="journal article" date="2023" name="Microb. Genom.">
        <title>Mesoterricola silvestris gen. nov., sp. nov., Mesoterricola sediminis sp. nov., Geothrix oryzae sp. nov., Geothrix edaphica sp. nov., Geothrix rubra sp. nov., and Geothrix limicola sp. nov., six novel members of Acidobacteriota isolated from soils.</title>
        <authorList>
            <person name="Weisberg A.J."/>
            <person name="Pearce E."/>
            <person name="Kramer C.G."/>
            <person name="Chang J.H."/>
            <person name="Clarke C.R."/>
        </authorList>
    </citation>
    <scope>NUCLEOTIDE SEQUENCE</scope>
    <source>
        <strain evidence="2">ND06-05F</strain>
    </source>
</reference>
<accession>A0AAJ2PNB5</accession>
<protein>
    <submittedName>
        <fullName evidence="2">Uncharacterized protein</fullName>
    </submittedName>
</protein>
<proteinExistence type="predicted"/>
<sequence length="1439" mass="154638">MEQNNRIPQVEGTGKAKADNGSLAVSGSLTVEGDLVLGQAHGVLRSGYLLEVAELAAGNFTGREAELADMAAFCTEAVPPSDDTIGGGYWRWLAPAWSGKTALMARFALHPPEILDVLAFFITSRAAGRSDRTAFLSALQAQLREYLGQGDVDCGTQGQFLDALQRAATQASEAGRRLVLLVDGLDEDTGVETATTGYSIASLLPRTVPAGMRVVVAARPNPPVPSDVHEHHPLHTTLIDHHLPVSEAAQAVQQVAERDLRRLVEADGLGREIARLVAAADGGLSLQDLADLVSDSEQEVSAWDVGNVLGGSHGRSFQQRPAQWRGTQEEPVLLASFGHEELQRQALCSMPARTLAAYRDRIHSFVERWRAAEWPDDTPEYALVGYPQLLRQLQDAQRLTALAADPLRHERLWLTTGEDTHALAEIANAFRLHRVLPEPDLAALAHLALRRDLLHQRVTRIPADLVVTWAHLGLVRRALAVAQLTEEDGLFGHIYVAARRRPEIATLTAAAVRALPDRQQRARATGLLSQAMAAAGDYRLAVELAQPLTGSQRDDCLAGIARALSATGQTQWAMDVAGELTDSYQYQSVLEANIEALADASDFEQAVDLLGTLNGSYSSRPLRVVVRALISAGRHQQAVDLMARLRDFAASKLAADDDTSWWEEYADDWSATPGHDHALHAIALEVAATEDFRWALDLADGLPSSVRRDRVLRAIVHGLLAAGRHSQAIDLARTLIDPYRRALCLAHVAQALGAAGHDAQAFALAQDAAVLADARTARSAERFGDFELTQLATRRRDGALAVAAESMMWLGNFQQALHLVGQIQDIGDHVARLLPPLAAAGHFEPALALAQTAGSYGSLREVATALCTAGYQDQALSLSRRLDNPEWQCAVLVSVIEVLTGNGSDQHSADGAGQGLADPLDRVSGPWEPTKAFAGPRFGESAEERDRTLTELTRQAVDLTRLFGDDYARRQVLVTLVASLPVDLGPEVIDLARGFTDSSARVHALALVAKALACAGHREYATALAQEVAAEARMLTNPDQQARTLVSVVEAMAAAGHHQRAASLTLMVPDPYQMARATVHVVRGLITGGEHRQASHVAQAITVPHQRSAALALVAEGLAGKERFQEAIALVQSMPDRYRAATTLAFVLSRMAASSSRQQVEEVARAAVAVARTAEAPQQELALVVLAETFAAIDLTAQALDLARAFSDFPQRARVLASVARGLGQAGRWREADAIVRNGEPDEQGIVRLAVAEALASVGRTVQAADLARTLSDPFQQARTLAGVARAATAHGRHQEGADLAREALSLAEELHADQKERTQVLVVAALAAANQTSEATSLTHLISDSRQQGRAVTFMVEALVEMGRHEHAAELARTLSSPNRRARALLILAERSTKSHDRRELLAEALSVGEWILACAVLAQDDPEVLEMLGNRAIASGR</sequence>
<evidence type="ECO:0000256" key="1">
    <source>
        <dbReference type="SAM" id="MobiDB-lite"/>
    </source>
</evidence>
<feature type="region of interest" description="Disordered" evidence="1">
    <location>
        <begin position="1"/>
        <end position="20"/>
    </location>
</feature>
<feature type="region of interest" description="Disordered" evidence="1">
    <location>
        <begin position="904"/>
        <end position="923"/>
    </location>
</feature>
<evidence type="ECO:0000313" key="2">
    <source>
        <dbReference type="EMBL" id="MDX3130653.1"/>
    </source>
</evidence>
<organism evidence="2 3">
    <name type="scientific">Streptomyces europaeiscabiei</name>
    <dbReference type="NCBI Taxonomy" id="146819"/>
    <lineage>
        <taxon>Bacteria</taxon>
        <taxon>Bacillati</taxon>
        <taxon>Actinomycetota</taxon>
        <taxon>Actinomycetes</taxon>
        <taxon>Kitasatosporales</taxon>
        <taxon>Streptomycetaceae</taxon>
        <taxon>Streptomyces</taxon>
    </lineage>
</organism>
<dbReference type="Proteomes" id="UP001273589">
    <property type="component" value="Unassembled WGS sequence"/>
</dbReference>
<dbReference type="EMBL" id="JARAWN010000058">
    <property type="protein sequence ID" value="MDX3130653.1"/>
    <property type="molecule type" value="Genomic_DNA"/>
</dbReference>
<dbReference type="Gene3D" id="1.25.40.10">
    <property type="entry name" value="Tetratricopeptide repeat domain"/>
    <property type="match status" value="3"/>
</dbReference>
<dbReference type="RefSeq" id="WP_319691439.1">
    <property type="nucleotide sequence ID" value="NZ_JARAWN010000058.1"/>
</dbReference>
<name>A0AAJ2PNB5_9ACTN</name>
<comment type="caution">
    <text evidence="2">The sequence shown here is derived from an EMBL/GenBank/DDBJ whole genome shotgun (WGS) entry which is preliminary data.</text>
</comment>